<proteinExistence type="predicted"/>
<evidence type="ECO:0000313" key="1">
    <source>
        <dbReference type="EMBL" id="RDH32286.1"/>
    </source>
</evidence>
<accession>A0A3F3Q0W6</accession>
<dbReference type="GeneID" id="38135065"/>
<dbReference type="AlphaFoldDB" id="A0A3F3Q0W6"/>
<protein>
    <submittedName>
        <fullName evidence="1">Uncharacterized protein</fullName>
    </submittedName>
</protein>
<gene>
    <name evidence="1" type="ORF">BDQ94DRAFT_145804</name>
</gene>
<dbReference type="RefSeq" id="XP_026625308.1">
    <property type="nucleotide sequence ID" value="XM_026766709.1"/>
</dbReference>
<dbReference type="EMBL" id="KZ852051">
    <property type="protein sequence ID" value="RDH32286.1"/>
    <property type="molecule type" value="Genomic_DNA"/>
</dbReference>
<dbReference type="PROSITE" id="PS51257">
    <property type="entry name" value="PROKAR_LIPOPROTEIN"/>
    <property type="match status" value="1"/>
</dbReference>
<keyword evidence="2" id="KW-1185">Reference proteome</keyword>
<organism evidence="1 2">
    <name type="scientific">Aspergillus welwitschiae</name>
    <dbReference type="NCBI Taxonomy" id="1341132"/>
    <lineage>
        <taxon>Eukaryota</taxon>
        <taxon>Fungi</taxon>
        <taxon>Dikarya</taxon>
        <taxon>Ascomycota</taxon>
        <taxon>Pezizomycotina</taxon>
        <taxon>Eurotiomycetes</taxon>
        <taxon>Eurotiomycetidae</taxon>
        <taxon>Eurotiales</taxon>
        <taxon>Aspergillaceae</taxon>
        <taxon>Aspergillus</taxon>
        <taxon>Aspergillus subgen. Circumdati</taxon>
    </lineage>
</organism>
<dbReference type="Proteomes" id="UP000253729">
    <property type="component" value="Unassembled WGS sequence"/>
</dbReference>
<reference evidence="1 2" key="1">
    <citation type="submission" date="2018-07" db="EMBL/GenBank/DDBJ databases">
        <title>The genomes of Aspergillus section Nigri reveals drivers in fungal speciation.</title>
        <authorList>
            <consortium name="DOE Joint Genome Institute"/>
            <person name="Vesth T.C."/>
            <person name="Nybo J."/>
            <person name="Theobald S."/>
            <person name="Brandl J."/>
            <person name="Frisvad J.C."/>
            <person name="Nielsen K.F."/>
            <person name="Lyhne E.K."/>
            <person name="Kogle M.E."/>
            <person name="Kuo A."/>
            <person name="Riley R."/>
            <person name="Clum A."/>
            <person name="Nolan M."/>
            <person name="Lipzen A."/>
            <person name="Salamov A."/>
            <person name="Henrissat B."/>
            <person name="Wiebenga A."/>
            <person name="De vries R.P."/>
            <person name="Grigoriev I.V."/>
            <person name="Mortensen U.H."/>
            <person name="Andersen M.R."/>
            <person name="Baker S.E."/>
        </authorList>
    </citation>
    <scope>NUCLEOTIDE SEQUENCE [LARGE SCALE GENOMIC DNA]</scope>
    <source>
        <strain evidence="1 2">CBS 139.54b</strain>
    </source>
</reference>
<sequence length="90" mass="10209">MSRMIGHSGKSRPCKGHFCSVLVGACQRNVREIIPPFRSGCFVTLQLTRHLIGPRQTFRVRWLTAAWDAGDMRPENTVYGAEMPNRVTLH</sequence>
<name>A0A3F3Q0W6_9EURO</name>
<evidence type="ECO:0000313" key="2">
    <source>
        <dbReference type="Proteomes" id="UP000253729"/>
    </source>
</evidence>